<keyword evidence="6" id="KW-1015">Disulfide bond</keyword>
<dbReference type="PANTHER" id="PTHR11802:SF31">
    <property type="entry name" value="SERINE CARBOXYPEPTIDASE-LIKE 34"/>
    <property type="match status" value="1"/>
</dbReference>
<protein>
    <submittedName>
        <fullName evidence="8">Uncharacterized protein</fullName>
    </submittedName>
</protein>
<dbReference type="PROSITE" id="PS00560">
    <property type="entry name" value="CARBOXYPEPT_SER_HIS"/>
    <property type="match status" value="1"/>
</dbReference>
<evidence type="ECO:0000313" key="9">
    <source>
        <dbReference type="Proteomes" id="UP001085076"/>
    </source>
</evidence>
<evidence type="ECO:0000256" key="7">
    <source>
        <dbReference type="ARBA" id="ARBA00023180"/>
    </source>
</evidence>
<dbReference type="Gene3D" id="3.40.50.11320">
    <property type="match status" value="1"/>
</dbReference>
<keyword evidence="9" id="KW-1185">Reference proteome</keyword>
<dbReference type="InterPro" id="IPR029058">
    <property type="entry name" value="AB_hydrolase_fold"/>
</dbReference>
<keyword evidence="3" id="KW-0645">Protease</keyword>
<dbReference type="EMBL" id="JAGGNH010000007">
    <property type="protein sequence ID" value="KAJ0966857.1"/>
    <property type="molecule type" value="Genomic_DNA"/>
</dbReference>
<gene>
    <name evidence="8" type="ORF">J5N97_023774</name>
</gene>
<dbReference type="AlphaFoldDB" id="A0A9D5H8A7"/>
<dbReference type="OrthoDB" id="443318at2759"/>
<keyword evidence="4" id="KW-0732">Signal</keyword>
<comment type="similarity">
    <text evidence="1">Belongs to the peptidase S10 family.</text>
</comment>
<name>A0A9D5H8A7_9LILI</name>
<dbReference type="SUPFAM" id="SSF53474">
    <property type="entry name" value="alpha/beta-Hydrolases"/>
    <property type="match status" value="1"/>
</dbReference>
<dbReference type="GO" id="GO:0005773">
    <property type="term" value="C:vacuole"/>
    <property type="evidence" value="ECO:0007669"/>
    <property type="project" value="TreeGrafter"/>
</dbReference>
<evidence type="ECO:0000256" key="4">
    <source>
        <dbReference type="ARBA" id="ARBA00022729"/>
    </source>
</evidence>
<evidence type="ECO:0000256" key="2">
    <source>
        <dbReference type="ARBA" id="ARBA00022645"/>
    </source>
</evidence>
<evidence type="ECO:0000256" key="1">
    <source>
        <dbReference type="ARBA" id="ARBA00009431"/>
    </source>
</evidence>
<comment type="caution">
    <text evidence="8">The sequence shown here is derived from an EMBL/GenBank/DDBJ whole genome shotgun (WGS) entry which is preliminary data.</text>
</comment>
<dbReference type="PANTHER" id="PTHR11802">
    <property type="entry name" value="SERINE PROTEASE FAMILY S10 SERINE CARBOXYPEPTIDASE"/>
    <property type="match status" value="1"/>
</dbReference>
<evidence type="ECO:0000256" key="5">
    <source>
        <dbReference type="ARBA" id="ARBA00022801"/>
    </source>
</evidence>
<dbReference type="GO" id="GO:0004185">
    <property type="term" value="F:serine-type carboxypeptidase activity"/>
    <property type="evidence" value="ECO:0007669"/>
    <property type="project" value="InterPro"/>
</dbReference>
<dbReference type="InterPro" id="IPR033124">
    <property type="entry name" value="Ser_caboxypep_his_AS"/>
</dbReference>
<accession>A0A9D5H8A7</accession>
<evidence type="ECO:0000313" key="8">
    <source>
        <dbReference type="EMBL" id="KAJ0966857.1"/>
    </source>
</evidence>
<dbReference type="Gene3D" id="6.10.250.940">
    <property type="match status" value="1"/>
</dbReference>
<dbReference type="Pfam" id="PF00450">
    <property type="entry name" value="Peptidase_S10"/>
    <property type="match status" value="1"/>
</dbReference>
<reference evidence="8" key="1">
    <citation type="submission" date="2021-03" db="EMBL/GenBank/DDBJ databases">
        <authorList>
            <person name="Li Z."/>
            <person name="Yang C."/>
        </authorList>
    </citation>
    <scope>NUCLEOTIDE SEQUENCE</scope>
    <source>
        <strain evidence="8">Dzin_1.0</strain>
        <tissue evidence="8">Leaf</tissue>
    </source>
</reference>
<organism evidence="8 9">
    <name type="scientific">Dioscorea zingiberensis</name>
    <dbReference type="NCBI Taxonomy" id="325984"/>
    <lineage>
        <taxon>Eukaryota</taxon>
        <taxon>Viridiplantae</taxon>
        <taxon>Streptophyta</taxon>
        <taxon>Embryophyta</taxon>
        <taxon>Tracheophyta</taxon>
        <taxon>Spermatophyta</taxon>
        <taxon>Magnoliopsida</taxon>
        <taxon>Liliopsida</taxon>
        <taxon>Dioscoreales</taxon>
        <taxon>Dioscoreaceae</taxon>
        <taxon>Dioscorea</taxon>
    </lineage>
</organism>
<keyword evidence="7" id="KW-0325">Glycoprotein</keyword>
<keyword evidence="2" id="KW-0121">Carboxypeptidase</keyword>
<evidence type="ECO:0000256" key="3">
    <source>
        <dbReference type="ARBA" id="ARBA00022670"/>
    </source>
</evidence>
<dbReference type="InterPro" id="IPR001563">
    <property type="entry name" value="Peptidase_S10"/>
</dbReference>
<keyword evidence="5" id="KW-0378">Hydrolase</keyword>
<evidence type="ECO:0000256" key="6">
    <source>
        <dbReference type="ARBA" id="ARBA00023157"/>
    </source>
</evidence>
<dbReference type="Proteomes" id="UP001085076">
    <property type="component" value="Miscellaneous, Linkage group lg07"/>
</dbReference>
<dbReference type="GO" id="GO:0006508">
    <property type="term" value="P:proteolysis"/>
    <property type="evidence" value="ECO:0007669"/>
    <property type="project" value="UniProtKB-KW"/>
</dbReference>
<dbReference type="Gene3D" id="3.40.50.1820">
    <property type="entry name" value="alpha/beta hydrolase"/>
    <property type="match status" value="1"/>
</dbReference>
<proteinExistence type="inferred from homology"/>
<dbReference type="FunFam" id="3.40.50.11320:FF:000001">
    <property type="entry name" value="Carboxypeptidase"/>
    <property type="match status" value="1"/>
</dbReference>
<sequence>MDDDTDQTGMVEYAWDHGIISDELYKSIKMNCNFSSDAVSPVCDKDLDKFYDSFNYIDIYSIFTPICTSPGWSAKTTRHFPKSFSKLKRLHGQPAAGYDPCVSEYTETYLNRPDVQLALHANVTRLYYPWTHCSFVITDWIEGSPSVLPIIKKLIDGGVRVWVYSGDTDARLPVTSTRLTMNKLGLKTDKIWMPWFTSDQVGGWYLRYEGLTFVTIRGAGHMVPTFAPVRSLQLLHHFLVNQTLSSIPIV</sequence>
<reference evidence="8" key="2">
    <citation type="journal article" date="2022" name="Hortic Res">
        <title>The genome of Dioscorea zingiberensis sheds light on the biosynthesis, origin and evolution of the medicinally important diosgenin saponins.</title>
        <authorList>
            <person name="Li Y."/>
            <person name="Tan C."/>
            <person name="Li Z."/>
            <person name="Guo J."/>
            <person name="Li S."/>
            <person name="Chen X."/>
            <person name="Wang C."/>
            <person name="Dai X."/>
            <person name="Yang H."/>
            <person name="Song W."/>
            <person name="Hou L."/>
            <person name="Xu J."/>
            <person name="Tong Z."/>
            <person name="Xu A."/>
            <person name="Yuan X."/>
            <person name="Wang W."/>
            <person name="Yang Q."/>
            <person name="Chen L."/>
            <person name="Sun Z."/>
            <person name="Wang K."/>
            <person name="Pan B."/>
            <person name="Chen J."/>
            <person name="Bao Y."/>
            <person name="Liu F."/>
            <person name="Qi X."/>
            <person name="Gang D.R."/>
            <person name="Wen J."/>
            <person name="Li J."/>
        </authorList>
    </citation>
    <scope>NUCLEOTIDE SEQUENCE</scope>
    <source>
        <strain evidence="8">Dzin_1.0</strain>
    </source>
</reference>